<gene>
    <name evidence="2" type="ORF">BD410DRAFT_31661</name>
</gene>
<organism evidence="2 3">
    <name type="scientific">Rickenella mellea</name>
    <dbReference type="NCBI Taxonomy" id="50990"/>
    <lineage>
        <taxon>Eukaryota</taxon>
        <taxon>Fungi</taxon>
        <taxon>Dikarya</taxon>
        <taxon>Basidiomycota</taxon>
        <taxon>Agaricomycotina</taxon>
        <taxon>Agaricomycetes</taxon>
        <taxon>Hymenochaetales</taxon>
        <taxon>Rickenellaceae</taxon>
        <taxon>Rickenella</taxon>
    </lineage>
</organism>
<keyword evidence="1" id="KW-1133">Transmembrane helix</keyword>
<keyword evidence="3" id="KW-1185">Reference proteome</keyword>
<sequence>MPAPRTRTLNRFPQRLDYTLIPAPLDLSFPVADEKSPLPAIIVTPSSPTCPTDFSIAFLSPPRKEPYLQRFTSQLKSHFRPRILVLVILAFFILACHILTHRLATLSPQLHFDMGTFREAAHHQTVWPELNPIWRRVAEHTGNFTDENAGSY</sequence>
<evidence type="ECO:0000256" key="1">
    <source>
        <dbReference type="SAM" id="Phobius"/>
    </source>
</evidence>
<accession>A0A4R5XG59</accession>
<dbReference type="EMBL" id="ML170156">
    <property type="protein sequence ID" value="TDL29605.1"/>
    <property type="molecule type" value="Genomic_DNA"/>
</dbReference>
<feature type="transmembrane region" description="Helical" evidence="1">
    <location>
        <begin position="83"/>
        <end position="104"/>
    </location>
</feature>
<keyword evidence="1" id="KW-0472">Membrane</keyword>
<dbReference type="AlphaFoldDB" id="A0A4R5XG59"/>
<evidence type="ECO:0000313" key="2">
    <source>
        <dbReference type="EMBL" id="TDL29605.1"/>
    </source>
</evidence>
<dbReference type="VEuPathDB" id="FungiDB:BD410DRAFT_31661"/>
<name>A0A4R5XG59_9AGAM</name>
<evidence type="ECO:0000313" key="3">
    <source>
        <dbReference type="Proteomes" id="UP000294933"/>
    </source>
</evidence>
<reference evidence="2 3" key="1">
    <citation type="submission" date="2018-06" db="EMBL/GenBank/DDBJ databases">
        <title>A transcriptomic atlas of mushroom development highlights an independent origin of complex multicellularity.</title>
        <authorList>
            <consortium name="DOE Joint Genome Institute"/>
            <person name="Krizsan K."/>
            <person name="Almasi E."/>
            <person name="Merenyi Z."/>
            <person name="Sahu N."/>
            <person name="Viragh M."/>
            <person name="Koszo T."/>
            <person name="Mondo S."/>
            <person name="Kiss B."/>
            <person name="Balint B."/>
            <person name="Kues U."/>
            <person name="Barry K."/>
            <person name="Hegedus J.C."/>
            <person name="Henrissat B."/>
            <person name="Johnson J."/>
            <person name="Lipzen A."/>
            <person name="Ohm R."/>
            <person name="Nagy I."/>
            <person name="Pangilinan J."/>
            <person name="Yan J."/>
            <person name="Xiong Y."/>
            <person name="Grigoriev I.V."/>
            <person name="Hibbett D.S."/>
            <person name="Nagy L.G."/>
        </authorList>
    </citation>
    <scope>NUCLEOTIDE SEQUENCE [LARGE SCALE GENOMIC DNA]</scope>
    <source>
        <strain evidence="2 3">SZMC22713</strain>
    </source>
</reference>
<dbReference type="Proteomes" id="UP000294933">
    <property type="component" value="Unassembled WGS sequence"/>
</dbReference>
<protein>
    <submittedName>
        <fullName evidence="2">Uncharacterized protein</fullName>
    </submittedName>
</protein>
<dbReference type="OrthoDB" id="3259878at2759"/>
<keyword evidence="1" id="KW-0812">Transmembrane</keyword>
<proteinExistence type="predicted"/>
<dbReference type="STRING" id="50990.A0A4R5XG59"/>